<gene>
    <name evidence="12" type="ORF">BDFB_011569</name>
</gene>
<evidence type="ECO:0000256" key="6">
    <source>
        <dbReference type="ARBA" id="ARBA00022801"/>
    </source>
</evidence>
<evidence type="ECO:0000256" key="1">
    <source>
        <dbReference type="ARBA" id="ARBA00000807"/>
    </source>
</evidence>
<feature type="non-terminal residue" evidence="12">
    <location>
        <position position="123"/>
    </location>
</feature>
<evidence type="ECO:0000313" key="13">
    <source>
        <dbReference type="Proteomes" id="UP000292052"/>
    </source>
</evidence>
<dbReference type="PANTHER" id="PTHR12260:SF6">
    <property type="entry name" value="DAMAGE-CONTROL PHOSPHATASE ARMT1"/>
    <property type="match status" value="1"/>
</dbReference>
<comment type="cofactor">
    <cofactor evidence="10">
        <name>Mn(2+)</name>
        <dbReference type="ChEBI" id="CHEBI:29035"/>
    </cofactor>
    <cofactor evidence="10">
        <name>Ni(2+)</name>
        <dbReference type="ChEBI" id="CHEBI:49786"/>
    </cofactor>
</comment>
<name>A0A482VG84_ASBVE</name>
<feature type="domain" description="Damage-control phosphatase ARMT1-like metal-binding" evidence="11">
    <location>
        <begin position="12"/>
        <end position="83"/>
    </location>
</feature>
<dbReference type="GO" id="GO:0008983">
    <property type="term" value="F:protein-glutamate O-methyltransferase activity"/>
    <property type="evidence" value="ECO:0007669"/>
    <property type="project" value="RHEA"/>
</dbReference>
<comment type="catalytic activity">
    <reaction evidence="9 10">
        <text>beta-D-fructose 6-phosphate = dihydroxyacetone + D-glyceraldehyde 3-phosphate</text>
        <dbReference type="Rhea" id="RHEA:28002"/>
        <dbReference type="ChEBI" id="CHEBI:16016"/>
        <dbReference type="ChEBI" id="CHEBI:57634"/>
        <dbReference type="ChEBI" id="CHEBI:59776"/>
    </reaction>
</comment>
<dbReference type="AlphaFoldDB" id="A0A482VG84"/>
<dbReference type="Pfam" id="PF01937">
    <property type="entry name" value="ARMT1-like_dom"/>
    <property type="match status" value="1"/>
</dbReference>
<dbReference type="InterPro" id="IPR002791">
    <property type="entry name" value="ARMT1-like_metal-bd"/>
</dbReference>
<keyword evidence="5 10" id="KW-0479">Metal-binding</keyword>
<evidence type="ECO:0000313" key="12">
    <source>
        <dbReference type="EMBL" id="RZC22661.1"/>
    </source>
</evidence>
<comment type="catalytic activity">
    <reaction evidence="2 10">
        <text>beta-D-fructose 1-phosphate + H2O = D-fructose + phosphate</text>
        <dbReference type="Rhea" id="RHEA:35603"/>
        <dbReference type="ChEBI" id="CHEBI:15377"/>
        <dbReference type="ChEBI" id="CHEBI:37721"/>
        <dbReference type="ChEBI" id="CHEBI:43474"/>
        <dbReference type="ChEBI" id="CHEBI:138881"/>
    </reaction>
</comment>
<dbReference type="InterPro" id="IPR039763">
    <property type="entry name" value="ARMT1"/>
</dbReference>
<proteinExistence type="inferred from homology"/>
<keyword evidence="13" id="KW-1185">Reference proteome</keyword>
<comment type="function">
    <text evidence="8 10">Metal-dependent phosphatase that shows phosphatase activity against several substrates, including fructose-1-phosphate and fructose-6-phosphate. Its preference for fructose-1-phosphate, a strong glycating agent that causes DNA damage rather than a canonical yeast metabolite, suggests a damage-control function in hexose phosphate metabolism. Has also been shown to have O-methyltransferase activity that methylates glutamate residues of target proteins to form gamma-glutamyl methyl ester residues. Possibly methylates PCNA, suggesting it is involved in the DNA damage response.</text>
</comment>
<accession>A0A482VG84</accession>
<keyword evidence="10" id="KW-0808">Transferase</keyword>
<evidence type="ECO:0000256" key="3">
    <source>
        <dbReference type="ARBA" id="ARBA00009519"/>
    </source>
</evidence>
<dbReference type="GO" id="GO:0032259">
    <property type="term" value="P:methylation"/>
    <property type="evidence" value="ECO:0007669"/>
    <property type="project" value="UniProtKB-KW"/>
</dbReference>
<dbReference type="EMBL" id="QDEB01103807">
    <property type="protein sequence ID" value="RZC22661.1"/>
    <property type="molecule type" value="Genomic_DNA"/>
</dbReference>
<dbReference type="InterPro" id="IPR036075">
    <property type="entry name" value="ARMT-1-like_metal-bd_sf"/>
</dbReference>
<dbReference type="OrthoDB" id="541375at2759"/>
<comment type="caution">
    <text evidence="12">The sequence shown here is derived from an EMBL/GenBank/DDBJ whole genome shotgun (WGS) entry which is preliminary data.</text>
</comment>
<evidence type="ECO:0000256" key="9">
    <source>
        <dbReference type="ARBA" id="ARBA00048809"/>
    </source>
</evidence>
<evidence type="ECO:0000259" key="11">
    <source>
        <dbReference type="Pfam" id="PF01937"/>
    </source>
</evidence>
<keyword evidence="6 10" id="KW-0378">Hydrolase</keyword>
<comment type="similarity">
    <text evidence="3 10">Belongs to the damage-control phosphatase family. Sugar phosphate phosphatase III subfamily.</text>
</comment>
<dbReference type="PANTHER" id="PTHR12260">
    <property type="entry name" value="DAMAGE-CONTROL PHOSPHATASE ARMT1"/>
    <property type="match status" value="1"/>
</dbReference>
<dbReference type="GO" id="GO:0046872">
    <property type="term" value="F:metal ion binding"/>
    <property type="evidence" value="ECO:0007669"/>
    <property type="project" value="UniProtKB-UniRule"/>
</dbReference>
<dbReference type="GO" id="GO:0103026">
    <property type="term" value="F:fructose-1-phosphatase activity"/>
    <property type="evidence" value="ECO:0007669"/>
    <property type="project" value="RHEA"/>
</dbReference>
<dbReference type="GO" id="GO:0097023">
    <property type="term" value="F:fructose 6-phosphate aldolase activity"/>
    <property type="evidence" value="ECO:0007669"/>
    <property type="project" value="RHEA"/>
</dbReference>
<dbReference type="GO" id="GO:0006974">
    <property type="term" value="P:DNA damage response"/>
    <property type="evidence" value="ECO:0007669"/>
    <property type="project" value="TreeGrafter"/>
</dbReference>
<dbReference type="EC" id="3.1.3.-" evidence="10"/>
<dbReference type="EC" id="2.1.1.-" evidence="10"/>
<reference evidence="12 13" key="1">
    <citation type="submission" date="2017-03" db="EMBL/GenBank/DDBJ databases">
        <title>Genome of the blue death feigning beetle - Asbolus verrucosus.</title>
        <authorList>
            <person name="Rider S.D."/>
        </authorList>
    </citation>
    <scope>NUCLEOTIDE SEQUENCE [LARGE SCALE GENOMIC DNA]</scope>
    <source>
        <strain evidence="12">Butters</strain>
        <tissue evidence="12">Head and leg muscle</tissue>
    </source>
</reference>
<dbReference type="GO" id="GO:0005634">
    <property type="term" value="C:nucleus"/>
    <property type="evidence" value="ECO:0007669"/>
    <property type="project" value="TreeGrafter"/>
</dbReference>
<organism evidence="12 13">
    <name type="scientific">Asbolus verrucosus</name>
    <name type="common">Desert ironclad beetle</name>
    <dbReference type="NCBI Taxonomy" id="1661398"/>
    <lineage>
        <taxon>Eukaryota</taxon>
        <taxon>Metazoa</taxon>
        <taxon>Ecdysozoa</taxon>
        <taxon>Arthropoda</taxon>
        <taxon>Hexapoda</taxon>
        <taxon>Insecta</taxon>
        <taxon>Pterygota</taxon>
        <taxon>Neoptera</taxon>
        <taxon>Endopterygota</taxon>
        <taxon>Coleoptera</taxon>
        <taxon>Polyphaga</taxon>
        <taxon>Cucujiformia</taxon>
        <taxon>Tenebrionidae</taxon>
        <taxon>Pimeliinae</taxon>
        <taxon>Asbolus</taxon>
    </lineage>
</organism>
<evidence type="ECO:0000256" key="4">
    <source>
        <dbReference type="ARBA" id="ARBA00022596"/>
    </source>
</evidence>
<evidence type="ECO:0000256" key="8">
    <source>
        <dbReference type="ARBA" id="ARBA00045980"/>
    </source>
</evidence>
<evidence type="ECO:0000256" key="10">
    <source>
        <dbReference type="RuleBase" id="RU367030"/>
    </source>
</evidence>
<keyword evidence="4" id="KW-0533">Nickel</keyword>
<comment type="domain">
    <text evidence="10">Subfamily III proteins have a conserved RTxK motif about 40-50 residues from the C-terminus; the threonine may be replaced by serine or cysteine.</text>
</comment>
<sequence length="123" mass="14409">MVILGQHLITILEQSEKPNKEEFINLLKINLWGNKCDLSLSNGKINSNIKELFNLDNLQPNILCDHSERIWMALANNRTSDIIGEKWKNYVINNTWIIVENEFWTLPVDFTYMANTDPVLYKK</sequence>
<dbReference type="SUPFAM" id="SSF111321">
    <property type="entry name" value="AF1104-like"/>
    <property type="match status" value="1"/>
</dbReference>
<dbReference type="STRING" id="1661398.A0A482VG84"/>
<evidence type="ECO:0000256" key="7">
    <source>
        <dbReference type="ARBA" id="ARBA00023211"/>
    </source>
</evidence>
<protein>
    <recommendedName>
        <fullName evidence="10">Sugar phosphate phosphatase</fullName>
        <ecNumber evidence="10">2.1.1.-</ecNumber>
        <ecNumber evidence="10">3.1.3.-</ecNumber>
    </recommendedName>
</protein>
<evidence type="ECO:0000256" key="2">
    <source>
        <dbReference type="ARBA" id="ARBA00001326"/>
    </source>
</evidence>
<evidence type="ECO:0000256" key="5">
    <source>
        <dbReference type="ARBA" id="ARBA00022723"/>
    </source>
</evidence>
<dbReference type="Proteomes" id="UP000292052">
    <property type="component" value="Unassembled WGS sequence"/>
</dbReference>
<keyword evidence="7 10" id="KW-0464">Manganese</keyword>
<comment type="catalytic activity">
    <reaction evidence="1 10">
        <text>L-glutamyl-[protein] + S-adenosyl-L-methionine = [protein]-L-glutamate 5-O-methyl ester + S-adenosyl-L-homocysteine</text>
        <dbReference type="Rhea" id="RHEA:24452"/>
        <dbReference type="Rhea" id="RHEA-COMP:10208"/>
        <dbReference type="Rhea" id="RHEA-COMP:10311"/>
        <dbReference type="ChEBI" id="CHEBI:29973"/>
        <dbReference type="ChEBI" id="CHEBI:57856"/>
        <dbReference type="ChEBI" id="CHEBI:59789"/>
        <dbReference type="ChEBI" id="CHEBI:82795"/>
    </reaction>
</comment>
<keyword evidence="10" id="KW-0489">Methyltransferase</keyword>